<dbReference type="AlphaFoldDB" id="A0A537M284"/>
<organism evidence="18 19">
    <name type="scientific">Candidatus Segetimicrobium genomatis</name>
    <dbReference type="NCBI Taxonomy" id="2569760"/>
    <lineage>
        <taxon>Bacteria</taxon>
        <taxon>Bacillati</taxon>
        <taxon>Candidatus Sysuimicrobiota</taxon>
        <taxon>Candidatus Sysuimicrobiia</taxon>
        <taxon>Candidatus Sysuimicrobiales</taxon>
        <taxon>Candidatus Segetimicrobiaceae</taxon>
        <taxon>Candidatus Segetimicrobium</taxon>
    </lineage>
</organism>
<dbReference type="SUPFAM" id="SSF81624">
    <property type="entry name" value="N-terminal domain of MutM-like DNA repair proteins"/>
    <property type="match status" value="1"/>
</dbReference>
<evidence type="ECO:0000256" key="1">
    <source>
        <dbReference type="ARBA" id="ARBA00001668"/>
    </source>
</evidence>
<dbReference type="InterPro" id="IPR000214">
    <property type="entry name" value="Znf_DNA_glyclase/AP_lyase"/>
</dbReference>
<comment type="cofactor">
    <cofactor evidence="2">
        <name>Zn(2+)</name>
        <dbReference type="ChEBI" id="CHEBI:29105"/>
    </cofactor>
</comment>
<dbReference type="PANTHER" id="PTHR22993">
    <property type="entry name" value="FORMAMIDOPYRIMIDINE-DNA GLYCOSYLASE"/>
    <property type="match status" value="1"/>
</dbReference>
<protein>
    <submittedName>
        <fullName evidence="18">Fpg/Nei family DNA glycosylase</fullName>
    </submittedName>
</protein>
<dbReference type="Gene3D" id="3.20.190.10">
    <property type="entry name" value="MutM-like, N-terminal"/>
    <property type="match status" value="1"/>
</dbReference>
<dbReference type="InterPro" id="IPR035937">
    <property type="entry name" value="FPG_N"/>
</dbReference>
<evidence type="ECO:0000256" key="15">
    <source>
        <dbReference type="SAM" id="MobiDB-lite"/>
    </source>
</evidence>
<evidence type="ECO:0000256" key="7">
    <source>
        <dbReference type="ARBA" id="ARBA00022801"/>
    </source>
</evidence>
<dbReference type="GO" id="GO:0003684">
    <property type="term" value="F:damaged DNA binding"/>
    <property type="evidence" value="ECO:0007669"/>
    <property type="project" value="InterPro"/>
</dbReference>
<feature type="domain" description="Formamidopyrimidine-DNA glycosylase catalytic" evidence="17">
    <location>
        <begin position="67"/>
        <end position="179"/>
    </location>
</feature>
<dbReference type="InterPro" id="IPR015886">
    <property type="entry name" value="H2TH_FPG"/>
</dbReference>
<evidence type="ECO:0000256" key="2">
    <source>
        <dbReference type="ARBA" id="ARBA00001947"/>
    </source>
</evidence>
<dbReference type="Pfam" id="PF01149">
    <property type="entry name" value="Fapy_DNA_glyco"/>
    <property type="match status" value="1"/>
</dbReference>
<dbReference type="Pfam" id="PF06831">
    <property type="entry name" value="H2TH"/>
    <property type="match status" value="1"/>
</dbReference>
<keyword evidence="8" id="KW-0862">Zinc</keyword>
<keyword evidence="11" id="KW-0456">Lyase</keyword>
<sequence length="351" mass="38823">MPTEVARSARPPNEFVPSPSADTFRPVRPIGRCVITAGTSEAAFGSPAAPVTVGETRQRGAYTAGMPELPFVEALVENLRPLAEGRTTEDVIVRSVYVLKTFDPPVTDIKGRRIAAIHRRGKLLVFDLTGGLVMIIHLRRNGRLQVVPRGKGRTARDLAITFALDGGMDLRMIEMGPKKAASLWLFPAGQETKTEPLAGLGLEPLSPEFTREALADMLGVERTHLKRFLGLQRHVVGIGNAFSDEILWEARLSPQAMTTSLDGDEVARLHGAIRRVLEEAVASHRREFAGSLPMREPVHLLRVHRHGKEPCPRCGTPIAVIYYEDRETYYCPTCQAGGRVYADRRRSRLLR</sequence>
<dbReference type="SUPFAM" id="SSF57716">
    <property type="entry name" value="Glucocorticoid receptor-like (DNA-binding domain)"/>
    <property type="match status" value="1"/>
</dbReference>
<keyword evidence="5" id="KW-0227">DNA damage</keyword>
<comment type="similarity">
    <text evidence="3">Belongs to the FPG family.</text>
</comment>
<comment type="caution">
    <text evidence="18">The sequence shown here is derived from an EMBL/GenBank/DDBJ whole genome shotgun (WGS) entry which is preliminary data.</text>
</comment>
<dbReference type="GO" id="GO:0008270">
    <property type="term" value="F:zinc ion binding"/>
    <property type="evidence" value="ECO:0007669"/>
    <property type="project" value="UniProtKB-KW"/>
</dbReference>
<dbReference type="PROSITE" id="PS51066">
    <property type="entry name" value="ZF_FPG_2"/>
    <property type="match status" value="1"/>
</dbReference>
<keyword evidence="6 14" id="KW-0863">Zinc-finger</keyword>
<name>A0A537M284_9BACT</name>
<keyword evidence="7" id="KW-0378">Hydrolase</keyword>
<evidence type="ECO:0000313" key="18">
    <source>
        <dbReference type="EMBL" id="TMJ14401.1"/>
    </source>
</evidence>
<feature type="domain" description="FPG-type" evidence="16">
    <location>
        <begin position="302"/>
        <end position="336"/>
    </location>
</feature>
<evidence type="ECO:0000256" key="11">
    <source>
        <dbReference type="ARBA" id="ARBA00023239"/>
    </source>
</evidence>
<evidence type="ECO:0000256" key="3">
    <source>
        <dbReference type="ARBA" id="ARBA00009409"/>
    </source>
</evidence>
<keyword evidence="10" id="KW-0234">DNA repair</keyword>
<dbReference type="Proteomes" id="UP000320393">
    <property type="component" value="Unassembled WGS sequence"/>
</dbReference>
<gene>
    <name evidence="18" type="ORF">E6H02_03320</name>
</gene>
<evidence type="ECO:0000256" key="8">
    <source>
        <dbReference type="ARBA" id="ARBA00022833"/>
    </source>
</evidence>
<dbReference type="GO" id="GO:0003906">
    <property type="term" value="F:DNA-(apurinic or apyrimidinic site) endonuclease activity"/>
    <property type="evidence" value="ECO:0007669"/>
    <property type="project" value="InterPro"/>
</dbReference>
<dbReference type="InterPro" id="IPR010663">
    <property type="entry name" value="Znf_FPG/IleRS"/>
</dbReference>
<dbReference type="SMART" id="SM01232">
    <property type="entry name" value="H2TH"/>
    <property type="match status" value="1"/>
</dbReference>
<evidence type="ECO:0000256" key="14">
    <source>
        <dbReference type="PROSITE-ProRule" id="PRU00391"/>
    </source>
</evidence>
<dbReference type="InterPro" id="IPR012319">
    <property type="entry name" value="FPG_cat"/>
</dbReference>
<dbReference type="Pfam" id="PF06827">
    <property type="entry name" value="zf-FPG_IleRS"/>
    <property type="match status" value="1"/>
</dbReference>
<keyword evidence="12" id="KW-0511">Multifunctional enzyme</keyword>
<dbReference type="SUPFAM" id="SSF46946">
    <property type="entry name" value="S13-like H2TH domain"/>
    <property type="match status" value="1"/>
</dbReference>
<evidence type="ECO:0000256" key="6">
    <source>
        <dbReference type="ARBA" id="ARBA00022771"/>
    </source>
</evidence>
<dbReference type="GO" id="GO:0034039">
    <property type="term" value="F:8-oxo-7,8-dihydroguanine DNA N-glycosylase activity"/>
    <property type="evidence" value="ECO:0007669"/>
    <property type="project" value="TreeGrafter"/>
</dbReference>
<evidence type="ECO:0000259" key="16">
    <source>
        <dbReference type="PROSITE" id="PS51066"/>
    </source>
</evidence>
<evidence type="ECO:0000256" key="13">
    <source>
        <dbReference type="ARBA" id="ARBA00023295"/>
    </source>
</evidence>
<evidence type="ECO:0000256" key="4">
    <source>
        <dbReference type="ARBA" id="ARBA00022723"/>
    </source>
</evidence>
<dbReference type="EMBL" id="VBAM01000109">
    <property type="protein sequence ID" value="TMJ14401.1"/>
    <property type="molecule type" value="Genomic_DNA"/>
</dbReference>
<reference evidence="18 19" key="1">
    <citation type="journal article" date="2019" name="Nat. Microbiol.">
        <title>Mediterranean grassland soil C-N compound turnover is dependent on rainfall and depth, and is mediated by genomically divergent microorganisms.</title>
        <authorList>
            <person name="Diamond S."/>
            <person name="Andeer P.F."/>
            <person name="Li Z."/>
            <person name="Crits-Christoph A."/>
            <person name="Burstein D."/>
            <person name="Anantharaman K."/>
            <person name="Lane K.R."/>
            <person name="Thomas B.C."/>
            <person name="Pan C."/>
            <person name="Northen T.R."/>
            <person name="Banfield J.F."/>
        </authorList>
    </citation>
    <scope>NUCLEOTIDE SEQUENCE [LARGE SCALE GENOMIC DNA]</scope>
    <source>
        <strain evidence="18">NP_5</strain>
    </source>
</reference>
<comment type="catalytic activity">
    <reaction evidence="1">
        <text>Hydrolysis of DNA containing ring-opened 7-methylguanine residues, releasing 2,6-diamino-4-hydroxy-5-(N-methyl)formamidopyrimidine.</text>
        <dbReference type="EC" id="3.2.2.23"/>
    </reaction>
</comment>
<evidence type="ECO:0000259" key="17">
    <source>
        <dbReference type="PROSITE" id="PS51068"/>
    </source>
</evidence>
<dbReference type="Gene3D" id="1.10.8.50">
    <property type="match status" value="1"/>
</dbReference>
<dbReference type="PROSITE" id="PS51068">
    <property type="entry name" value="FPG_CAT"/>
    <property type="match status" value="1"/>
</dbReference>
<keyword evidence="13" id="KW-0326">Glycosidase</keyword>
<dbReference type="InterPro" id="IPR010979">
    <property type="entry name" value="Ribosomal_uS13-like_H2TH"/>
</dbReference>
<accession>A0A537M284</accession>
<evidence type="ECO:0000313" key="19">
    <source>
        <dbReference type="Proteomes" id="UP000320393"/>
    </source>
</evidence>
<evidence type="ECO:0000256" key="9">
    <source>
        <dbReference type="ARBA" id="ARBA00023125"/>
    </source>
</evidence>
<evidence type="ECO:0000256" key="12">
    <source>
        <dbReference type="ARBA" id="ARBA00023268"/>
    </source>
</evidence>
<keyword evidence="4" id="KW-0479">Metal-binding</keyword>
<evidence type="ECO:0000256" key="5">
    <source>
        <dbReference type="ARBA" id="ARBA00022763"/>
    </source>
</evidence>
<dbReference type="PANTHER" id="PTHR22993:SF9">
    <property type="entry name" value="FORMAMIDOPYRIMIDINE-DNA GLYCOSYLASE"/>
    <property type="match status" value="1"/>
</dbReference>
<dbReference type="GO" id="GO:0006284">
    <property type="term" value="P:base-excision repair"/>
    <property type="evidence" value="ECO:0007669"/>
    <property type="project" value="InterPro"/>
</dbReference>
<proteinExistence type="inferred from homology"/>
<evidence type="ECO:0000256" key="10">
    <source>
        <dbReference type="ARBA" id="ARBA00023204"/>
    </source>
</evidence>
<dbReference type="SMART" id="SM00898">
    <property type="entry name" value="Fapy_DNA_glyco"/>
    <property type="match status" value="1"/>
</dbReference>
<feature type="region of interest" description="Disordered" evidence="15">
    <location>
        <begin position="1"/>
        <end position="23"/>
    </location>
</feature>
<dbReference type="GO" id="GO:0016829">
    <property type="term" value="F:lyase activity"/>
    <property type="evidence" value="ECO:0007669"/>
    <property type="project" value="UniProtKB-KW"/>
</dbReference>
<keyword evidence="9" id="KW-0238">DNA-binding</keyword>